<evidence type="ECO:0000256" key="9">
    <source>
        <dbReference type="ARBA" id="ARBA00037221"/>
    </source>
</evidence>
<dbReference type="Proteomes" id="UP001055439">
    <property type="component" value="Chromosome 8"/>
</dbReference>
<evidence type="ECO:0000259" key="13">
    <source>
        <dbReference type="PROSITE" id="PS50015"/>
    </source>
</evidence>
<keyword evidence="2" id="KW-0964">Secreted</keyword>
<organism evidence="14 15">
    <name type="scientific">Musa troglodytarum</name>
    <name type="common">fe'i banana</name>
    <dbReference type="NCBI Taxonomy" id="320322"/>
    <lineage>
        <taxon>Eukaryota</taxon>
        <taxon>Viridiplantae</taxon>
        <taxon>Streptophyta</taxon>
        <taxon>Embryophyta</taxon>
        <taxon>Tracheophyta</taxon>
        <taxon>Spermatophyta</taxon>
        <taxon>Magnoliopsida</taxon>
        <taxon>Liliopsida</taxon>
        <taxon>Zingiberales</taxon>
        <taxon>Musaceae</taxon>
        <taxon>Musa</taxon>
    </lineage>
</organism>
<evidence type="ECO:0000256" key="8">
    <source>
        <dbReference type="ARBA" id="ARBA00023180"/>
    </source>
</evidence>
<dbReference type="PANTHER" id="PTHR11480">
    <property type="entry name" value="SAPOSIN-RELATED"/>
    <property type="match status" value="1"/>
</dbReference>
<dbReference type="GO" id="GO:0004190">
    <property type="term" value="F:aspartic-type endopeptidase activity"/>
    <property type="evidence" value="ECO:0007669"/>
    <property type="project" value="UniProtKB-KW"/>
</dbReference>
<evidence type="ECO:0000256" key="7">
    <source>
        <dbReference type="ARBA" id="ARBA00023157"/>
    </source>
</evidence>
<evidence type="ECO:0000256" key="11">
    <source>
        <dbReference type="ARBA" id="ARBA00041785"/>
    </source>
</evidence>
<evidence type="ECO:0000313" key="14">
    <source>
        <dbReference type="EMBL" id="URE32653.1"/>
    </source>
</evidence>
<dbReference type="InterPro" id="IPR011001">
    <property type="entry name" value="Saposin-like"/>
</dbReference>
<feature type="domain" description="Saposin B-type" evidence="13">
    <location>
        <begin position="102"/>
        <end position="182"/>
    </location>
</feature>
<keyword evidence="5" id="KW-0378">Hydrolase</keyword>
<dbReference type="AlphaFoldDB" id="A0A9E7HK94"/>
<dbReference type="InterPro" id="IPR008138">
    <property type="entry name" value="SapB_2"/>
</dbReference>
<dbReference type="PROSITE" id="PS50015">
    <property type="entry name" value="SAP_B"/>
    <property type="match status" value="1"/>
</dbReference>
<dbReference type="GO" id="GO:0006629">
    <property type="term" value="P:lipid metabolic process"/>
    <property type="evidence" value="ECO:0007669"/>
    <property type="project" value="InterPro"/>
</dbReference>
<gene>
    <name evidence="14" type="ORF">MUK42_16839</name>
</gene>
<protein>
    <recommendedName>
        <fullName evidence="10">Pulmonary surfactant-associated protein B</fullName>
    </recommendedName>
    <alternativeName>
        <fullName evidence="11">Pulmonary surfactant-associated proteolipid SPL(Phe)</fullName>
    </alternativeName>
</protein>
<dbReference type="EMBL" id="CP097510">
    <property type="protein sequence ID" value="URE32653.1"/>
    <property type="molecule type" value="Genomic_DNA"/>
</dbReference>
<dbReference type="Pfam" id="PF05184">
    <property type="entry name" value="SapB_1"/>
    <property type="match status" value="1"/>
</dbReference>
<dbReference type="Pfam" id="PF03489">
    <property type="entry name" value="SapB_2"/>
    <property type="match status" value="2"/>
</dbReference>
<keyword evidence="7" id="KW-1015">Disulfide bond</keyword>
<dbReference type="PROSITE" id="PS51257">
    <property type="entry name" value="PROKAR_LIPOPROTEIN"/>
    <property type="match status" value="1"/>
</dbReference>
<dbReference type="OrthoDB" id="649232at2759"/>
<feature type="signal peptide" evidence="12">
    <location>
        <begin position="1"/>
        <end position="23"/>
    </location>
</feature>
<dbReference type="InterPro" id="IPR051428">
    <property type="entry name" value="Sphingo_Act-Surfact_Prot"/>
</dbReference>
<dbReference type="PANTHER" id="PTHR11480:SF3">
    <property type="entry name" value="BCDNA.GH08312"/>
    <property type="match status" value="1"/>
</dbReference>
<reference evidence="14" key="1">
    <citation type="submission" date="2022-05" db="EMBL/GenBank/DDBJ databases">
        <title>The Musa troglodytarum L. genome provides insights into the mechanism of non-climacteric behaviour and enrichment of carotenoids.</title>
        <authorList>
            <person name="Wang J."/>
        </authorList>
    </citation>
    <scope>NUCLEOTIDE SEQUENCE</scope>
    <source>
        <tissue evidence="14">Leaf</tissue>
    </source>
</reference>
<sequence length="192" mass="21524">MDSRLSFLLLVLVISCVSTNARSLVTLDDFVVQMDNKVQNESNIGRNEQFCTQCEEYTSQCISLVDHYAPLFFLEVSTITPEQLCEKANLCGETALVNLPKSSDFCTVCHNIVKEILTKLEDPDTQLEVIKMLMKGCEEVGSYVQQCKKLVLQYVPPILIDAEKFLETTDVCTAIHACKNSEDHITSTLADM</sequence>
<dbReference type="SUPFAM" id="SSF47862">
    <property type="entry name" value="Saposin"/>
    <property type="match status" value="2"/>
</dbReference>
<evidence type="ECO:0000256" key="2">
    <source>
        <dbReference type="ARBA" id="ARBA00022525"/>
    </source>
</evidence>
<keyword evidence="5" id="KW-0064">Aspartyl protease</keyword>
<proteinExistence type="predicted"/>
<dbReference type="InterPro" id="IPR008139">
    <property type="entry name" value="SaposinB_dom"/>
</dbReference>
<keyword evidence="4" id="KW-0677">Repeat</keyword>
<keyword evidence="3 12" id="KW-0732">Signal</keyword>
<evidence type="ECO:0000256" key="6">
    <source>
        <dbReference type="ARBA" id="ARBA00023145"/>
    </source>
</evidence>
<keyword evidence="15" id="KW-1185">Reference proteome</keyword>
<evidence type="ECO:0000256" key="1">
    <source>
        <dbReference type="ARBA" id="ARBA00004239"/>
    </source>
</evidence>
<evidence type="ECO:0000256" key="10">
    <source>
        <dbReference type="ARBA" id="ARBA00041094"/>
    </source>
</evidence>
<keyword evidence="5" id="KW-0645">Protease</keyword>
<comment type="function">
    <text evidence="9">Pulmonary surfactant-associated proteins promote alveolar stability by lowering the surface tension at the air-liquid interface in the peripheral air spaces. SP-B increases the collapse pressure of palmitic acid to nearly 70 millinewtons per meter.</text>
</comment>
<dbReference type="InterPro" id="IPR007856">
    <property type="entry name" value="SapB_1"/>
</dbReference>
<dbReference type="Gene3D" id="1.10.225.10">
    <property type="entry name" value="Saposin-like"/>
    <property type="match status" value="2"/>
</dbReference>
<dbReference type="FunFam" id="1.10.225.10:FF:000008">
    <property type="entry name" value="Pulmonary surfactant-associated protein B"/>
    <property type="match status" value="1"/>
</dbReference>
<keyword evidence="6" id="KW-0865">Zymogen</keyword>
<feature type="chain" id="PRO_5039096756" description="Pulmonary surfactant-associated protein B" evidence="12">
    <location>
        <begin position="24"/>
        <end position="192"/>
    </location>
</feature>
<comment type="subcellular location">
    <subcellularLocation>
        <location evidence="1">Secreted</location>
        <location evidence="1">Extracellular space</location>
    </subcellularLocation>
</comment>
<dbReference type="SMART" id="SM00741">
    <property type="entry name" value="SapB"/>
    <property type="match status" value="2"/>
</dbReference>
<dbReference type="GO" id="GO:0005576">
    <property type="term" value="C:extracellular region"/>
    <property type="evidence" value="ECO:0007669"/>
    <property type="project" value="UniProtKB-SubCell"/>
</dbReference>
<evidence type="ECO:0000256" key="4">
    <source>
        <dbReference type="ARBA" id="ARBA00022737"/>
    </source>
</evidence>
<evidence type="ECO:0000256" key="5">
    <source>
        <dbReference type="ARBA" id="ARBA00022750"/>
    </source>
</evidence>
<evidence type="ECO:0000256" key="3">
    <source>
        <dbReference type="ARBA" id="ARBA00022729"/>
    </source>
</evidence>
<accession>A0A9E7HK94</accession>
<name>A0A9E7HK94_9LILI</name>
<evidence type="ECO:0000313" key="15">
    <source>
        <dbReference type="Proteomes" id="UP001055439"/>
    </source>
</evidence>
<evidence type="ECO:0000256" key="12">
    <source>
        <dbReference type="SAM" id="SignalP"/>
    </source>
</evidence>
<keyword evidence="8" id="KW-0325">Glycoprotein</keyword>